<keyword evidence="1" id="KW-0812">Transmembrane</keyword>
<feature type="transmembrane region" description="Helical" evidence="1">
    <location>
        <begin position="113"/>
        <end position="133"/>
    </location>
</feature>
<accession>A0A553G3Q8</accession>
<feature type="transmembrane region" description="Helical" evidence="1">
    <location>
        <begin position="58"/>
        <end position="77"/>
    </location>
</feature>
<keyword evidence="1" id="KW-1133">Transmembrane helix</keyword>
<keyword evidence="3" id="KW-1185">Reference proteome</keyword>
<name>A0A553G3Q8_9CORY</name>
<dbReference type="RefSeq" id="WP_144012994.1">
    <property type="nucleotide sequence ID" value="NZ_VKDK01000002.1"/>
</dbReference>
<feature type="transmembrane region" description="Helical" evidence="1">
    <location>
        <begin position="21"/>
        <end position="46"/>
    </location>
</feature>
<feature type="transmembrane region" description="Helical" evidence="1">
    <location>
        <begin position="139"/>
        <end position="157"/>
    </location>
</feature>
<proteinExistence type="predicted"/>
<feature type="transmembrane region" description="Helical" evidence="1">
    <location>
        <begin position="380"/>
        <end position="400"/>
    </location>
</feature>
<organism evidence="2 3">
    <name type="scientific">Corynebacterium hiratae</name>
    <dbReference type="NCBI Taxonomy" id="3139423"/>
    <lineage>
        <taxon>Bacteria</taxon>
        <taxon>Bacillati</taxon>
        <taxon>Actinomycetota</taxon>
        <taxon>Actinomycetes</taxon>
        <taxon>Mycobacteriales</taxon>
        <taxon>Corynebacteriaceae</taxon>
        <taxon>Corynebacterium</taxon>
    </lineage>
</organism>
<feature type="transmembrane region" description="Helical" evidence="1">
    <location>
        <begin position="178"/>
        <end position="198"/>
    </location>
</feature>
<sequence>MTSTLFRLHRTLWWRSVASNPATLIMGLMMLLYGAIGLVSLAFMVYTDITTPGHGYQALTVGVAGGMLIYVLLALFMPAGENQLSPTTLGALPLTPREVLPGLFLSSLLTTRAIMSVVFSLVYAIIGSIFLILTGTGWAAVPFVVGMVLSCTTTIIFGECLGQVASAIADSQKSRTQIAAMVVMGLLVFGMLQAQSVLESLPPLNTVGTASAWTPFGAGVGWAFALADGHFLTALAQLLIAVASLGLLVWGWSRQITGLMRNPGAGGDAASEVTGKGVSKLELGAWSYSSPAAMEYSRALRYLTRDKRQTGMLYMMPLFGVVTLYQLWKGEDFAAYFMLCFSAIVLSSLLANDYGFDGPSNWVHMVAPVAPRTILHARHLAHVTIPLIGFVLLAVVVLVFGDDGTLGMLSTAVALGVFISTAAVGLGLTVLNPYPLSAPGQNRWNDKSGYSAGAFLTAFVGMLLVWVPALPGIVVSALVYERGGWLLYVAVMVSLLVPALVYAVVWRFAGNRAQERTPEIYAVVNRYVT</sequence>
<feature type="transmembrane region" description="Helical" evidence="1">
    <location>
        <begin position="485"/>
        <end position="506"/>
    </location>
</feature>
<feature type="transmembrane region" description="Helical" evidence="1">
    <location>
        <begin position="231"/>
        <end position="252"/>
    </location>
</feature>
<evidence type="ECO:0000313" key="2">
    <source>
        <dbReference type="EMBL" id="TRX64137.1"/>
    </source>
</evidence>
<feature type="transmembrane region" description="Helical" evidence="1">
    <location>
        <begin position="452"/>
        <end position="479"/>
    </location>
</feature>
<feature type="transmembrane region" description="Helical" evidence="1">
    <location>
        <begin position="311"/>
        <end position="328"/>
    </location>
</feature>
<feature type="transmembrane region" description="Helical" evidence="1">
    <location>
        <begin position="334"/>
        <end position="351"/>
    </location>
</feature>
<dbReference type="EMBL" id="VKDK01000002">
    <property type="protein sequence ID" value="TRX64137.1"/>
    <property type="molecule type" value="Genomic_DNA"/>
</dbReference>
<feature type="transmembrane region" description="Helical" evidence="1">
    <location>
        <begin position="406"/>
        <end position="431"/>
    </location>
</feature>
<gene>
    <name evidence="2" type="ORF">FNY97_02110</name>
</gene>
<protein>
    <submittedName>
        <fullName evidence="2">ABC transporter permease</fullName>
    </submittedName>
</protein>
<dbReference type="Proteomes" id="UP000320443">
    <property type="component" value="Unassembled WGS sequence"/>
</dbReference>
<dbReference type="AlphaFoldDB" id="A0A553G3Q8"/>
<keyword evidence="1" id="KW-0472">Membrane</keyword>
<comment type="caution">
    <text evidence="2">The sequence shown here is derived from an EMBL/GenBank/DDBJ whole genome shotgun (WGS) entry which is preliminary data.</text>
</comment>
<evidence type="ECO:0000256" key="1">
    <source>
        <dbReference type="SAM" id="Phobius"/>
    </source>
</evidence>
<reference evidence="2 3" key="1">
    <citation type="submission" date="2019-07" db="EMBL/GenBank/DDBJ databases">
        <title>Draft genome of C. aurimucosum strain 2274.</title>
        <authorList>
            <person name="Pacheco L.G.C."/>
            <person name="Aguiar E.R.G.R."/>
            <person name="Santos C.S."/>
            <person name="Rocha D.J.P.G."/>
            <person name="Sant'Anna L.O."/>
            <person name="Mattos-Guaraldi A.L."/>
            <person name="Santos L.S."/>
        </authorList>
    </citation>
    <scope>NUCLEOTIDE SEQUENCE [LARGE SCALE GENOMIC DNA]</scope>
    <source>
        <strain evidence="2 3">2274</strain>
    </source>
</reference>
<evidence type="ECO:0000313" key="3">
    <source>
        <dbReference type="Proteomes" id="UP000320443"/>
    </source>
</evidence>